<evidence type="ECO:0000256" key="5">
    <source>
        <dbReference type="PROSITE-ProRule" id="PRU00473"/>
    </source>
</evidence>
<dbReference type="Proteomes" id="UP000290545">
    <property type="component" value="Unassembled WGS sequence"/>
</dbReference>
<evidence type="ECO:0000256" key="2">
    <source>
        <dbReference type="ARBA" id="ARBA00023136"/>
    </source>
</evidence>
<dbReference type="InterPro" id="IPR011659">
    <property type="entry name" value="WD40"/>
</dbReference>
<dbReference type="PROSITE" id="PS50005">
    <property type="entry name" value="TPR"/>
    <property type="match status" value="1"/>
</dbReference>
<evidence type="ECO:0000256" key="3">
    <source>
        <dbReference type="ARBA" id="ARBA00023237"/>
    </source>
</evidence>
<dbReference type="GO" id="GO:0009279">
    <property type="term" value="C:cell outer membrane"/>
    <property type="evidence" value="ECO:0007669"/>
    <property type="project" value="UniProtKB-SubCell"/>
</dbReference>
<dbReference type="AlphaFoldDB" id="A0A4Q1D9E2"/>
<dbReference type="EMBL" id="SDHZ01000001">
    <property type="protein sequence ID" value="RXK85840.1"/>
    <property type="molecule type" value="Genomic_DNA"/>
</dbReference>
<evidence type="ECO:0000256" key="4">
    <source>
        <dbReference type="PROSITE-ProRule" id="PRU00339"/>
    </source>
</evidence>
<feature type="compositionally biased region" description="Basic and acidic residues" evidence="6">
    <location>
        <begin position="637"/>
        <end position="660"/>
    </location>
</feature>
<dbReference type="PROSITE" id="PS51123">
    <property type="entry name" value="OMPA_2"/>
    <property type="match status" value="1"/>
</dbReference>
<dbReference type="PANTHER" id="PTHR30329">
    <property type="entry name" value="STATOR ELEMENT OF FLAGELLAR MOTOR COMPLEX"/>
    <property type="match status" value="1"/>
</dbReference>
<dbReference type="InterPro" id="IPR006690">
    <property type="entry name" value="OMPA-like_CS"/>
</dbReference>
<dbReference type="InterPro" id="IPR006664">
    <property type="entry name" value="OMP_bac"/>
</dbReference>
<comment type="subcellular location">
    <subcellularLocation>
        <location evidence="1">Cell outer membrane</location>
    </subcellularLocation>
</comment>
<dbReference type="Pfam" id="PF13181">
    <property type="entry name" value="TPR_8"/>
    <property type="match status" value="1"/>
</dbReference>
<dbReference type="SUPFAM" id="SSF103088">
    <property type="entry name" value="OmpA-like"/>
    <property type="match status" value="1"/>
</dbReference>
<keyword evidence="4" id="KW-0802">TPR repeat</keyword>
<dbReference type="Gene3D" id="3.30.1330.60">
    <property type="entry name" value="OmpA-like domain"/>
    <property type="match status" value="1"/>
</dbReference>
<dbReference type="InterPro" id="IPR019734">
    <property type="entry name" value="TPR_rpt"/>
</dbReference>
<dbReference type="Pfam" id="PF13174">
    <property type="entry name" value="TPR_6"/>
    <property type="match status" value="2"/>
</dbReference>
<dbReference type="OrthoDB" id="9809364at2"/>
<dbReference type="InterPro" id="IPR050330">
    <property type="entry name" value="Bact_OuterMem_StrucFunc"/>
</dbReference>
<dbReference type="PROSITE" id="PS01068">
    <property type="entry name" value="OMPA_1"/>
    <property type="match status" value="1"/>
</dbReference>
<evidence type="ECO:0000256" key="1">
    <source>
        <dbReference type="ARBA" id="ARBA00004442"/>
    </source>
</evidence>
<dbReference type="Pfam" id="PF00691">
    <property type="entry name" value="OmpA"/>
    <property type="match status" value="1"/>
</dbReference>
<organism evidence="9 10">
    <name type="scientific">Filimonas effusa</name>
    <dbReference type="NCBI Taxonomy" id="2508721"/>
    <lineage>
        <taxon>Bacteria</taxon>
        <taxon>Pseudomonadati</taxon>
        <taxon>Bacteroidota</taxon>
        <taxon>Chitinophagia</taxon>
        <taxon>Chitinophagales</taxon>
        <taxon>Chitinophagaceae</taxon>
        <taxon>Filimonas</taxon>
    </lineage>
</organism>
<dbReference type="Gene3D" id="1.25.40.10">
    <property type="entry name" value="Tetratricopeptide repeat domain"/>
    <property type="match status" value="1"/>
</dbReference>
<reference evidence="9 10" key="1">
    <citation type="submission" date="2019-01" db="EMBL/GenBank/DDBJ databases">
        <title>Filimonas sp. strain TTM-71.</title>
        <authorList>
            <person name="Chen W.-M."/>
        </authorList>
    </citation>
    <scope>NUCLEOTIDE SEQUENCE [LARGE SCALE GENOMIC DNA]</scope>
    <source>
        <strain evidence="9 10">TTM-71</strain>
    </source>
</reference>
<dbReference type="InterPro" id="IPR006665">
    <property type="entry name" value="OmpA-like"/>
</dbReference>
<comment type="caution">
    <text evidence="9">The sequence shown here is derived from an EMBL/GenBank/DDBJ whole genome shotgun (WGS) entry which is preliminary data.</text>
</comment>
<feature type="signal peptide" evidence="7">
    <location>
        <begin position="1"/>
        <end position="19"/>
    </location>
</feature>
<evidence type="ECO:0000313" key="10">
    <source>
        <dbReference type="Proteomes" id="UP000290545"/>
    </source>
</evidence>
<gene>
    <name evidence="9" type="ORF">ESB13_03245</name>
</gene>
<dbReference type="InterPro" id="IPR036737">
    <property type="entry name" value="OmpA-like_sf"/>
</dbReference>
<feature type="chain" id="PRO_5020378191" evidence="7">
    <location>
        <begin position="20"/>
        <end position="660"/>
    </location>
</feature>
<feature type="domain" description="OmpA-like" evidence="8">
    <location>
        <begin position="540"/>
        <end position="660"/>
    </location>
</feature>
<proteinExistence type="predicted"/>
<accession>A0A4Q1D9E2</accession>
<feature type="repeat" description="TPR" evidence="4">
    <location>
        <begin position="22"/>
        <end position="55"/>
    </location>
</feature>
<sequence length="660" mass="72338">MRVLSAVFICLFGAVTTHAQFSADYRRAADNYFKKGDYSSAVSYYEKYLNISRDKKTSAFDPYSVSANKKSEPVPDKQLAIYQLAESWRLLKNYTNAAPLYQQLLAADSTFPLAGFHYGTCLRTLGRYADAEEAFQQFLTHHSDGGYTVAAQREIKNLQYIRQQLQKDISSFTVNALAAGRTGASYAPVAIGEEAILFTATWPDSNAAANKIHLNRLYQAGFSASAISNVAKAGMPSGALHEGAATVSADGNTIYLTKWQVIGDRKNAAIYISNKIASTDSYKWSDPVILDSVVNLPGYNAQQPFITADGKTLFYASDKPGGLGGYDLWSAVLNEQGKPVSTQNLGAIINTPYNEQAPYYHEPSATFVFASDGRTGMGGYDLFFAKGRTGEWSQPENFGYPVNSMKDDMYFLSFSKGRRVLENALFSSDRADVCCLELFHLTKKAPPKQVIGQVVSCDSKTPLAGVAVDVIDTITGTKMYSGITDADGRYSFAINQATPLNSVAALKGYYTAARPLQWSDEADADSVLSIPICMEKEVLVVDEIQVLNNVYYEFAKADIKPESYPSLDDVVALLNKRPEVRVEIGGHTDDKGSDELNMRLSQARADNVVAYLVSKGINQNRLVAKGYGATMPIAPNKKPDGSDNPEGREKNRRTEMKVLQ</sequence>
<dbReference type="SUPFAM" id="SSF49464">
    <property type="entry name" value="Carboxypeptidase regulatory domain-like"/>
    <property type="match status" value="1"/>
</dbReference>
<evidence type="ECO:0000256" key="6">
    <source>
        <dbReference type="SAM" id="MobiDB-lite"/>
    </source>
</evidence>
<dbReference type="SUPFAM" id="SSF82171">
    <property type="entry name" value="DPP6 N-terminal domain-like"/>
    <property type="match status" value="1"/>
</dbReference>
<dbReference type="InterPro" id="IPR008969">
    <property type="entry name" value="CarboxyPept-like_regulatory"/>
</dbReference>
<keyword evidence="2 5" id="KW-0472">Membrane</keyword>
<name>A0A4Q1D9E2_9BACT</name>
<protein>
    <submittedName>
        <fullName evidence="9">Tetratricopeptide repeat protein</fullName>
    </submittedName>
</protein>
<keyword evidence="7" id="KW-0732">Signal</keyword>
<dbReference type="SUPFAM" id="SSF48452">
    <property type="entry name" value="TPR-like"/>
    <property type="match status" value="1"/>
</dbReference>
<keyword evidence="3" id="KW-0998">Cell outer membrane</keyword>
<evidence type="ECO:0000313" key="9">
    <source>
        <dbReference type="EMBL" id="RXK85840.1"/>
    </source>
</evidence>
<keyword evidence="10" id="KW-1185">Reference proteome</keyword>
<dbReference type="PRINTS" id="PR01021">
    <property type="entry name" value="OMPADOMAIN"/>
</dbReference>
<dbReference type="CDD" id="cd07185">
    <property type="entry name" value="OmpA_C-like"/>
    <property type="match status" value="1"/>
</dbReference>
<dbReference type="Pfam" id="PF07676">
    <property type="entry name" value="PD40"/>
    <property type="match status" value="1"/>
</dbReference>
<dbReference type="InterPro" id="IPR011990">
    <property type="entry name" value="TPR-like_helical_dom_sf"/>
</dbReference>
<evidence type="ECO:0000259" key="8">
    <source>
        <dbReference type="PROSITE" id="PS51123"/>
    </source>
</evidence>
<feature type="region of interest" description="Disordered" evidence="6">
    <location>
        <begin position="630"/>
        <end position="660"/>
    </location>
</feature>
<dbReference type="PANTHER" id="PTHR30329:SF21">
    <property type="entry name" value="LIPOPROTEIN YIAD-RELATED"/>
    <property type="match status" value="1"/>
</dbReference>
<evidence type="ECO:0000256" key="7">
    <source>
        <dbReference type="SAM" id="SignalP"/>
    </source>
</evidence>